<comment type="caution">
    <text evidence="1">The sequence shown here is derived from an EMBL/GenBank/DDBJ whole genome shotgun (WGS) entry which is preliminary data.</text>
</comment>
<gene>
    <name evidence="1" type="ORF">G6Z34_10905</name>
</gene>
<proteinExistence type="predicted"/>
<evidence type="ECO:0000313" key="1">
    <source>
        <dbReference type="EMBL" id="NGU30616.1"/>
    </source>
</evidence>
<dbReference type="Proteomes" id="UP000481454">
    <property type="component" value="Unassembled WGS sequence"/>
</dbReference>
<name>A0AAP6WP69_CLOPF</name>
<accession>A0AAP6WP69</accession>
<dbReference type="EMBL" id="JAALLZ010000004">
    <property type="protein sequence ID" value="NGU30616.1"/>
    <property type="molecule type" value="Genomic_DNA"/>
</dbReference>
<protein>
    <submittedName>
        <fullName evidence="1">Uncharacterized protein</fullName>
    </submittedName>
</protein>
<organism evidence="1 2">
    <name type="scientific">Clostridium perfringens</name>
    <dbReference type="NCBI Taxonomy" id="1502"/>
    <lineage>
        <taxon>Bacteria</taxon>
        <taxon>Bacillati</taxon>
        <taxon>Bacillota</taxon>
        <taxon>Clostridia</taxon>
        <taxon>Eubacteriales</taxon>
        <taxon>Clostridiaceae</taxon>
        <taxon>Clostridium</taxon>
    </lineage>
</organism>
<dbReference type="RefSeq" id="WP_003459438.1">
    <property type="nucleotide sequence ID" value="NZ_CATNWX010000006.1"/>
</dbReference>
<sequence>MEKNKEFLRVRDIFRECADIMDKVIDLEKREEKGEDVTPETERLMGRYMMLLMELNSLTNN</sequence>
<evidence type="ECO:0000313" key="2">
    <source>
        <dbReference type="Proteomes" id="UP000481454"/>
    </source>
</evidence>
<reference evidence="1 2" key="1">
    <citation type="submission" date="2020-02" db="EMBL/GenBank/DDBJ databases">
        <title>Genomic Insights into the Phylogeny and Genetic Plasticity of the Human and Animal Enteric Pathogen Clostridium perfringens.</title>
        <authorList>
            <person name="Feng Y."/>
            <person name="Hu Y."/>
        </authorList>
    </citation>
    <scope>NUCLEOTIDE SEQUENCE [LARGE SCALE GENOMIC DNA]</scope>
    <source>
        <strain evidence="1 2">CP-40</strain>
    </source>
</reference>
<dbReference type="AlphaFoldDB" id="A0AAP6WP69"/>